<organism evidence="3 4">
    <name type="scientific">Letharia columbiana</name>
    <dbReference type="NCBI Taxonomy" id="112416"/>
    <lineage>
        <taxon>Eukaryota</taxon>
        <taxon>Fungi</taxon>
        <taxon>Dikarya</taxon>
        <taxon>Ascomycota</taxon>
        <taxon>Pezizomycotina</taxon>
        <taxon>Lecanoromycetes</taxon>
        <taxon>OSLEUM clade</taxon>
        <taxon>Lecanoromycetidae</taxon>
        <taxon>Lecanorales</taxon>
        <taxon>Lecanorineae</taxon>
        <taxon>Parmeliaceae</taxon>
        <taxon>Letharia</taxon>
    </lineage>
</organism>
<dbReference type="RefSeq" id="XP_037170023.1">
    <property type="nucleotide sequence ID" value="XM_037303376.1"/>
</dbReference>
<accession>A0A8H6G530</accession>
<evidence type="ECO:0008006" key="5">
    <source>
        <dbReference type="Google" id="ProtNLM"/>
    </source>
</evidence>
<keyword evidence="4" id="KW-1185">Reference proteome</keyword>
<dbReference type="GeneID" id="59283111"/>
<reference evidence="3 4" key="1">
    <citation type="journal article" date="2020" name="Genomics">
        <title>Complete, high-quality genomes from long-read metagenomic sequencing of two wolf lichen thalli reveals enigmatic genome architecture.</title>
        <authorList>
            <person name="McKenzie S.K."/>
            <person name="Walston R.F."/>
            <person name="Allen J.L."/>
        </authorList>
    </citation>
    <scope>NUCLEOTIDE SEQUENCE [LARGE SCALE GENOMIC DNA]</scope>
    <source>
        <strain evidence="3">WasteWater2</strain>
    </source>
</reference>
<name>A0A8H6G530_9LECA</name>
<comment type="caution">
    <text evidence="3">The sequence shown here is derived from an EMBL/GenBank/DDBJ whole genome shotgun (WGS) entry which is preliminary data.</text>
</comment>
<dbReference type="Proteomes" id="UP000578531">
    <property type="component" value="Unassembled WGS sequence"/>
</dbReference>
<feature type="region of interest" description="Disordered" evidence="1">
    <location>
        <begin position="1"/>
        <end position="29"/>
    </location>
</feature>
<evidence type="ECO:0000313" key="3">
    <source>
        <dbReference type="EMBL" id="KAF6240764.1"/>
    </source>
</evidence>
<evidence type="ECO:0000256" key="2">
    <source>
        <dbReference type="SAM" id="Phobius"/>
    </source>
</evidence>
<gene>
    <name evidence="3" type="ORF">HO173_001437</name>
</gene>
<feature type="transmembrane region" description="Helical" evidence="2">
    <location>
        <begin position="71"/>
        <end position="92"/>
    </location>
</feature>
<keyword evidence="2" id="KW-1133">Transmembrane helix</keyword>
<sequence>MKSTPHRSKSNMSPTKPTMAPNPPTRESNTDLLDEVHQRIDDFTNRLLALCIQVFSFIALLAKWVWIGLALWWRCAVVLLFALLVVLGVNVLSLSLMSICARYVYNWVVNLQREQERDRFWAVRGLRRRRRGVR</sequence>
<feature type="transmembrane region" description="Helical" evidence="2">
    <location>
        <begin position="47"/>
        <end position="65"/>
    </location>
</feature>
<evidence type="ECO:0000313" key="4">
    <source>
        <dbReference type="Proteomes" id="UP000578531"/>
    </source>
</evidence>
<keyword evidence="2" id="KW-0472">Membrane</keyword>
<evidence type="ECO:0000256" key="1">
    <source>
        <dbReference type="SAM" id="MobiDB-lite"/>
    </source>
</evidence>
<dbReference type="EMBL" id="JACCJC010000003">
    <property type="protein sequence ID" value="KAF6240764.1"/>
    <property type="molecule type" value="Genomic_DNA"/>
</dbReference>
<protein>
    <recommendedName>
        <fullName evidence="5">Transmembrane protein</fullName>
    </recommendedName>
</protein>
<proteinExistence type="predicted"/>
<dbReference type="AlphaFoldDB" id="A0A8H6G530"/>
<keyword evidence="2" id="KW-0812">Transmembrane</keyword>